<gene>
    <name evidence="3" type="ORF">QR680_006069</name>
</gene>
<keyword evidence="2" id="KW-0472">Membrane</keyword>
<keyword evidence="2" id="KW-0812">Transmembrane</keyword>
<protein>
    <submittedName>
        <fullName evidence="3">Uncharacterized protein</fullName>
    </submittedName>
</protein>
<keyword evidence="2" id="KW-1133">Transmembrane helix</keyword>
<evidence type="ECO:0000313" key="3">
    <source>
        <dbReference type="EMBL" id="KAK0412163.1"/>
    </source>
</evidence>
<accession>A0AA39HU60</accession>
<feature type="region of interest" description="Disordered" evidence="1">
    <location>
        <begin position="1"/>
        <end position="21"/>
    </location>
</feature>
<feature type="transmembrane region" description="Helical" evidence="2">
    <location>
        <begin position="357"/>
        <end position="381"/>
    </location>
</feature>
<evidence type="ECO:0000256" key="1">
    <source>
        <dbReference type="SAM" id="MobiDB-lite"/>
    </source>
</evidence>
<organism evidence="3 4">
    <name type="scientific">Steinernema hermaphroditum</name>
    <dbReference type="NCBI Taxonomy" id="289476"/>
    <lineage>
        <taxon>Eukaryota</taxon>
        <taxon>Metazoa</taxon>
        <taxon>Ecdysozoa</taxon>
        <taxon>Nematoda</taxon>
        <taxon>Chromadorea</taxon>
        <taxon>Rhabditida</taxon>
        <taxon>Tylenchina</taxon>
        <taxon>Panagrolaimomorpha</taxon>
        <taxon>Strongyloidoidea</taxon>
        <taxon>Steinernematidae</taxon>
        <taxon>Steinernema</taxon>
    </lineage>
</organism>
<dbReference type="AlphaFoldDB" id="A0AA39HU60"/>
<dbReference type="Proteomes" id="UP001175271">
    <property type="component" value="Unassembled WGS sequence"/>
</dbReference>
<sequence>MSHDRIDAKTGELSDARSDESSRCRGRQLDLIRRSDGEFQLVVIYRYQYYLQPCPLLKKREDGGSTCEADTSADLRRVATSSNDFNNPVDFKADSNTNIAYQFGYDNDDKPKFVRINMENNTVSTVPTESAENIGQISTMAFDSDGNTLYYKDNIVRNVPVEPTGTINFKSVVDIANVTDVNTIQSMAVSNGYTILKQQTSKGYRYYVQRFATGQKPRCFAETFGNDMDLKLFSRRLPGLLVGIVDLVVLSVPLVRGVYVFVQLKVTNPVAAGWVISVSLLYVLHVICIVLILFGVLFNKPLWMIPKLILKSFTILLCCGFTFTIFYWILSESEHLEDLVLSVIHFQDYASPAKIRFIGIGVLIASIIVTLLQFWLMYILVESYSYVKEMRIRQKVDAMVQKQSSERRDVLYQYSQHDSSCRLSGASSPFYFYRFANWHVHAFPSVLSPSRRPTVGSTLGVCTSLPSTTLRFLCPLYFDLCSGRKVEWRRFGDARRRCARNRVWRQRDDDDVLDTRGTVLTSTEPITKRN</sequence>
<reference evidence="3" key="1">
    <citation type="submission" date="2023-06" db="EMBL/GenBank/DDBJ databases">
        <title>Genomic analysis of the entomopathogenic nematode Steinernema hermaphroditum.</title>
        <authorList>
            <person name="Schwarz E.M."/>
            <person name="Heppert J.K."/>
            <person name="Baniya A."/>
            <person name="Schwartz H.T."/>
            <person name="Tan C.-H."/>
            <person name="Antoshechkin I."/>
            <person name="Sternberg P.W."/>
            <person name="Goodrich-Blair H."/>
            <person name="Dillman A.R."/>
        </authorList>
    </citation>
    <scope>NUCLEOTIDE SEQUENCE</scope>
    <source>
        <strain evidence="3">PS9179</strain>
        <tissue evidence="3">Whole animal</tissue>
    </source>
</reference>
<evidence type="ECO:0000313" key="4">
    <source>
        <dbReference type="Proteomes" id="UP001175271"/>
    </source>
</evidence>
<feature type="transmembrane region" description="Helical" evidence="2">
    <location>
        <begin position="240"/>
        <end position="262"/>
    </location>
</feature>
<name>A0AA39HU60_9BILA</name>
<evidence type="ECO:0000256" key="2">
    <source>
        <dbReference type="SAM" id="Phobius"/>
    </source>
</evidence>
<comment type="caution">
    <text evidence="3">The sequence shown here is derived from an EMBL/GenBank/DDBJ whole genome shotgun (WGS) entry which is preliminary data.</text>
</comment>
<dbReference type="EMBL" id="JAUCMV010000003">
    <property type="protein sequence ID" value="KAK0412163.1"/>
    <property type="molecule type" value="Genomic_DNA"/>
</dbReference>
<feature type="transmembrane region" description="Helical" evidence="2">
    <location>
        <begin position="274"/>
        <end position="296"/>
    </location>
</feature>
<dbReference type="SUPFAM" id="SSF63825">
    <property type="entry name" value="YWTD domain"/>
    <property type="match status" value="1"/>
</dbReference>
<feature type="transmembrane region" description="Helical" evidence="2">
    <location>
        <begin position="308"/>
        <end position="330"/>
    </location>
</feature>
<keyword evidence="4" id="KW-1185">Reference proteome</keyword>
<proteinExistence type="predicted"/>